<comment type="catalytic activity">
    <reaction evidence="13 16">
        <text>(4R,5S)-dethiobiotin + (sulfur carrier)-SH + 2 reduced [2Fe-2S]-[ferredoxin] + 2 S-adenosyl-L-methionine = (sulfur carrier)-H + biotin + 2 5'-deoxyadenosine + 2 L-methionine + 2 oxidized [2Fe-2S]-[ferredoxin]</text>
        <dbReference type="Rhea" id="RHEA:22060"/>
        <dbReference type="Rhea" id="RHEA-COMP:10000"/>
        <dbReference type="Rhea" id="RHEA-COMP:10001"/>
        <dbReference type="Rhea" id="RHEA-COMP:14737"/>
        <dbReference type="Rhea" id="RHEA-COMP:14739"/>
        <dbReference type="ChEBI" id="CHEBI:17319"/>
        <dbReference type="ChEBI" id="CHEBI:29917"/>
        <dbReference type="ChEBI" id="CHEBI:33737"/>
        <dbReference type="ChEBI" id="CHEBI:33738"/>
        <dbReference type="ChEBI" id="CHEBI:57586"/>
        <dbReference type="ChEBI" id="CHEBI:57844"/>
        <dbReference type="ChEBI" id="CHEBI:59789"/>
        <dbReference type="ChEBI" id="CHEBI:64428"/>
        <dbReference type="ChEBI" id="CHEBI:149473"/>
        <dbReference type="EC" id="2.8.1.6"/>
    </reaction>
</comment>
<keyword evidence="7 16" id="KW-0949">S-adenosyl-L-methionine</keyword>
<comment type="cofactor">
    <cofactor evidence="16 17">
        <name>[4Fe-4S] cluster</name>
        <dbReference type="ChEBI" id="CHEBI:49883"/>
    </cofactor>
    <text evidence="16 17">Binds 1 [4Fe-4S] cluster. The cluster is coordinated with 3 cysteines and an exchangeable S-adenosyl-L-methionine.</text>
</comment>
<evidence type="ECO:0000256" key="10">
    <source>
        <dbReference type="ARBA" id="ARBA00022756"/>
    </source>
</evidence>
<comment type="subunit">
    <text evidence="3 16">Homodimer.</text>
</comment>
<dbReference type="PANTHER" id="PTHR22976">
    <property type="entry name" value="BIOTIN SYNTHASE"/>
    <property type="match status" value="1"/>
</dbReference>
<dbReference type="FunFam" id="3.20.20.70:FF:000026">
    <property type="entry name" value="Biotin synthase"/>
    <property type="match status" value="1"/>
</dbReference>
<evidence type="ECO:0000313" key="20">
    <source>
        <dbReference type="Proteomes" id="UP000216024"/>
    </source>
</evidence>
<dbReference type="SFLD" id="SFLDS00029">
    <property type="entry name" value="Radical_SAM"/>
    <property type="match status" value="1"/>
</dbReference>
<dbReference type="InterPro" id="IPR013785">
    <property type="entry name" value="Aldolase_TIM"/>
</dbReference>
<dbReference type="GO" id="GO:0009102">
    <property type="term" value="P:biotin biosynthetic process"/>
    <property type="evidence" value="ECO:0007669"/>
    <property type="project" value="UniProtKB-UniRule"/>
</dbReference>
<feature type="binding site" evidence="16 17">
    <location>
        <position position="142"/>
    </location>
    <ligand>
        <name>[2Fe-2S] cluster</name>
        <dbReference type="ChEBI" id="CHEBI:190135"/>
    </ligand>
</feature>
<evidence type="ECO:0000313" key="19">
    <source>
        <dbReference type="EMBL" id="PAB57414.1"/>
    </source>
</evidence>
<dbReference type="NCBIfam" id="TIGR00433">
    <property type="entry name" value="bioB"/>
    <property type="match status" value="1"/>
</dbReference>
<reference evidence="19 20" key="1">
    <citation type="submission" date="2017-06" db="EMBL/GenBank/DDBJ databases">
        <title>Draft genome sequence of anaerobic fermentative bacterium Anaeromicrobium sediminis DY2726D isolated from West Pacific Ocean sediments.</title>
        <authorList>
            <person name="Zeng X."/>
        </authorList>
    </citation>
    <scope>NUCLEOTIDE SEQUENCE [LARGE SCALE GENOMIC DNA]</scope>
    <source>
        <strain evidence="19 20">DY2726D</strain>
    </source>
</reference>
<dbReference type="InterPro" id="IPR006638">
    <property type="entry name" value="Elp3/MiaA/NifB-like_rSAM"/>
</dbReference>
<feature type="domain" description="Radical SAM core" evidence="18">
    <location>
        <begin position="49"/>
        <end position="277"/>
    </location>
</feature>
<keyword evidence="12 16" id="KW-0411">Iron-sulfur</keyword>
<keyword evidence="5 16" id="KW-0004">4Fe-4S</keyword>
<dbReference type="Pfam" id="PF04055">
    <property type="entry name" value="Radical_SAM"/>
    <property type="match status" value="1"/>
</dbReference>
<evidence type="ECO:0000256" key="11">
    <source>
        <dbReference type="ARBA" id="ARBA00023004"/>
    </source>
</evidence>
<sequence>MRDFILGLKERILNGEQITKEEALKLVNIQDEETCKVLFESANEIREKLVGDTVDLCTIMNVKSGKCSEDCRYCAQSSHYKTGVETYSLLDSDKIIERAKEMESEGVDRFSLVSSGRDIKEDLDGLLEVYDKLVGSTDLHICASHGLLKEEDAEKLKEKGVVRYHHNLETSRGFYKEICTTHTYEDRIETIKNVQKTGMEVCCGGIFGMGESQGDRIDMAFEIKDLGIKSVPINILNPIQGTPMEENDVLLPLEILKIIAVYRFILPDASIRFGGGRKALGEQDKDGFLSGINAALTGNYLTTTGKNVSEDVQMIKSVGLKLNKR</sequence>
<dbReference type="AlphaFoldDB" id="A0A267MCU5"/>
<dbReference type="Gene3D" id="3.20.20.70">
    <property type="entry name" value="Aldolase class I"/>
    <property type="match status" value="1"/>
</dbReference>
<evidence type="ECO:0000256" key="6">
    <source>
        <dbReference type="ARBA" id="ARBA00022679"/>
    </source>
</evidence>
<name>A0A267MCU5_9FIRM</name>
<comment type="pathway">
    <text evidence="1 16">Cofactor biosynthesis; biotin biosynthesis; biotin from 7,8-diaminononanoate: step 2/2.</text>
</comment>
<evidence type="ECO:0000256" key="7">
    <source>
        <dbReference type="ARBA" id="ARBA00022691"/>
    </source>
</evidence>
<feature type="binding site" evidence="16 17">
    <location>
        <position position="272"/>
    </location>
    <ligand>
        <name>[2Fe-2S] cluster</name>
        <dbReference type="ChEBI" id="CHEBI:190135"/>
    </ligand>
</feature>
<dbReference type="InterPro" id="IPR010722">
    <property type="entry name" value="BATS_dom"/>
</dbReference>
<keyword evidence="9 16" id="KW-0479">Metal-binding</keyword>
<evidence type="ECO:0000256" key="12">
    <source>
        <dbReference type="ARBA" id="ARBA00023014"/>
    </source>
</evidence>
<dbReference type="SFLD" id="SFLDG01278">
    <property type="entry name" value="biotin_synthase_like"/>
    <property type="match status" value="1"/>
</dbReference>
<feature type="binding site" evidence="16 17">
    <location>
        <position position="111"/>
    </location>
    <ligand>
        <name>[2Fe-2S] cluster</name>
        <dbReference type="ChEBI" id="CHEBI:190135"/>
    </ligand>
</feature>
<feature type="binding site" evidence="16 17">
    <location>
        <position position="202"/>
    </location>
    <ligand>
        <name>[2Fe-2S] cluster</name>
        <dbReference type="ChEBI" id="CHEBI:190135"/>
    </ligand>
</feature>
<feature type="binding site" evidence="16 17">
    <location>
        <position position="74"/>
    </location>
    <ligand>
        <name>[4Fe-4S] cluster</name>
        <dbReference type="ChEBI" id="CHEBI:49883"/>
        <note>4Fe-4S-S-AdoMet</note>
    </ligand>
</feature>
<dbReference type="PROSITE" id="PS51918">
    <property type="entry name" value="RADICAL_SAM"/>
    <property type="match status" value="1"/>
</dbReference>
<feature type="binding site" evidence="16 17">
    <location>
        <position position="71"/>
    </location>
    <ligand>
        <name>[4Fe-4S] cluster</name>
        <dbReference type="ChEBI" id="CHEBI:49883"/>
        <note>4Fe-4S-S-AdoMet</note>
    </ligand>
</feature>
<comment type="function">
    <text evidence="14 16">Catalyzes the conversion of dethiobiotin (DTB) to biotin by the insertion of a sulfur atom into dethiobiotin via a radical-based mechanism.</text>
</comment>
<evidence type="ECO:0000256" key="15">
    <source>
        <dbReference type="ARBA" id="ARBA00070199"/>
    </source>
</evidence>
<dbReference type="RefSeq" id="WP_095135401.1">
    <property type="nucleotide sequence ID" value="NZ_NIBG01000026.1"/>
</dbReference>
<dbReference type="SUPFAM" id="SSF102114">
    <property type="entry name" value="Radical SAM enzymes"/>
    <property type="match status" value="1"/>
</dbReference>
<evidence type="ECO:0000256" key="9">
    <source>
        <dbReference type="ARBA" id="ARBA00022723"/>
    </source>
</evidence>
<dbReference type="OrthoDB" id="9786826at2"/>
<dbReference type="InterPro" id="IPR002684">
    <property type="entry name" value="Biotin_synth/BioAB"/>
</dbReference>
<dbReference type="GO" id="GO:0051537">
    <property type="term" value="F:2 iron, 2 sulfur cluster binding"/>
    <property type="evidence" value="ECO:0007669"/>
    <property type="project" value="UniProtKB-KW"/>
</dbReference>
<evidence type="ECO:0000259" key="18">
    <source>
        <dbReference type="PROSITE" id="PS51918"/>
    </source>
</evidence>
<comment type="cofactor">
    <cofactor evidence="17">
        <name>[2Fe-2S] cluster</name>
        <dbReference type="ChEBI" id="CHEBI:190135"/>
    </cofactor>
    <text evidence="17">Binds 1 [2Fe-2S] cluster. The cluster is coordinated with 3 cysteines and 1 arginine.</text>
</comment>
<protein>
    <recommendedName>
        <fullName evidence="15 16">Biotin synthase</fullName>
        <ecNumber evidence="4 16">2.8.1.6</ecNumber>
    </recommendedName>
</protein>
<proteinExistence type="inferred from homology"/>
<accession>A0A267MCU5</accession>
<keyword evidence="11 16" id="KW-0408">Iron</keyword>
<dbReference type="EMBL" id="NIBG01000026">
    <property type="protein sequence ID" value="PAB57414.1"/>
    <property type="molecule type" value="Genomic_DNA"/>
</dbReference>
<dbReference type="SFLD" id="SFLDG01060">
    <property type="entry name" value="BATS_domain_containing"/>
    <property type="match status" value="1"/>
</dbReference>
<dbReference type="HAMAP" id="MF_01694">
    <property type="entry name" value="BioB"/>
    <property type="match status" value="1"/>
</dbReference>
<comment type="cofactor">
    <cofactor evidence="16">
        <name>[2Fe-2S] cluster</name>
        <dbReference type="ChEBI" id="CHEBI:190135"/>
    </cofactor>
    <text evidence="16">Binds 1 [2Fe-2S] cluster. The cluster is coordinated with 3 cysteines and 1 arginine.</text>
</comment>
<dbReference type="InterPro" id="IPR058240">
    <property type="entry name" value="rSAM_sf"/>
</dbReference>
<evidence type="ECO:0000256" key="17">
    <source>
        <dbReference type="PIRSR" id="PIRSR001619-1"/>
    </source>
</evidence>
<dbReference type="PIRSF" id="PIRSF001619">
    <property type="entry name" value="Biotin_synth"/>
    <property type="match status" value="1"/>
</dbReference>
<keyword evidence="20" id="KW-1185">Reference proteome</keyword>
<dbReference type="GO" id="GO:0004076">
    <property type="term" value="F:biotin synthase activity"/>
    <property type="evidence" value="ECO:0007669"/>
    <property type="project" value="UniProtKB-UniRule"/>
</dbReference>
<evidence type="ECO:0000256" key="16">
    <source>
        <dbReference type="HAMAP-Rule" id="MF_01694"/>
    </source>
</evidence>
<dbReference type="InterPro" id="IPR007197">
    <property type="entry name" value="rSAM"/>
</dbReference>
<keyword evidence="6 16" id="KW-0808">Transferase</keyword>
<evidence type="ECO:0000256" key="5">
    <source>
        <dbReference type="ARBA" id="ARBA00022485"/>
    </source>
</evidence>
<evidence type="ECO:0000256" key="14">
    <source>
        <dbReference type="ARBA" id="ARBA00057568"/>
    </source>
</evidence>
<dbReference type="GO" id="GO:0005506">
    <property type="term" value="F:iron ion binding"/>
    <property type="evidence" value="ECO:0007669"/>
    <property type="project" value="UniProtKB-UniRule"/>
</dbReference>
<dbReference type="UniPathway" id="UPA00078">
    <property type="reaction ID" value="UER00162"/>
</dbReference>
<gene>
    <name evidence="16" type="primary">bioB</name>
    <name evidence="19" type="ORF">CCE28_19150</name>
</gene>
<dbReference type="Proteomes" id="UP000216024">
    <property type="component" value="Unassembled WGS sequence"/>
</dbReference>
<dbReference type="PANTHER" id="PTHR22976:SF2">
    <property type="entry name" value="BIOTIN SYNTHASE, MITOCHONDRIAL"/>
    <property type="match status" value="1"/>
</dbReference>
<dbReference type="Pfam" id="PF06968">
    <property type="entry name" value="BATS"/>
    <property type="match status" value="1"/>
</dbReference>
<dbReference type="GO" id="GO:0051539">
    <property type="term" value="F:4 iron, 4 sulfur cluster binding"/>
    <property type="evidence" value="ECO:0007669"/>
    <property type="project" value="UniProtKB-KW"/>
</dbReference>
<comment type="similarity">
    <text evidence="2 16">Belongs to the radical SAM superfamily. Biotin synthase family.</text>
</comment>
<comment type="caution">
    <text evidence="19">The sequence shown here is derived from an EMBL/GenBank/DDBJ whole genome shotgun (WGS) entry which is preliminary data.</text>
</comment>
<keyword evidence="10 16" id="KW-0093">Biotin biosynthesis</keyword>
<evidence type="ECO:0000256" key="13">
    <source>
        <dbReference type="ARBA" id="ARBA00051157"/>
    </source>
</evidence>
<evidence type="ECO:0000256" key="2">
    <source>
        <dbReference type="ARBA" id="ARBA00010765"/>
    </source>
</evidence>
<keyword evidence="8 16" id="KW-0001">2Fe-2S</keyword>
<evidence type="ECO:0000256" key="4">
    <source>
        <dbReference type="ARBA" id="ARBA00012236"/>
    </source>
</evidence>
<dbReference type="EC" id="2.8.1.6" evidence="4 16"/>
<evidence type="ECO:0000256" key="3">
    <source>
        <dbReference type="ARBA" id="ARBA00011738"/>
    </source>
</evidence>
<dbReference type="SMART" id="SM00876">
    <property type="entry name" value="BATS"/>
    <property type="match status" value="1"/>
</dbReference>
<evidence type="ECO:0000256" key="8">
    <source>
        <dbReference type="ARBA" id="ARBA00022714"/>
    </source>
</evidence>
<evidence type="ECO:0000256" key="1">
    <source>
        <dbReference type="ARBA" id="ARBA00004942"/>
    </source>
</evidence>
<feature type="binding site" evidence="16 17">
    <location>
        <position position="67"/>
    </location>
    <ligand>
        <name>[4Fe-4S] cluster</name>
        <dbReference type="ChEBI" id="CHEBI:49883"/>
        <note>4Fe-4S-S-AdoMet</note>
    </ligand>
</feature>
<dbReference type="SMART" id="SM00729">
    <property type="entry name" value="Elp3"/>
    <property type="match status" value="1"/>
</dbReference>
<dbReference type="InterPro" id="IPR024177">
    <property type="entry name" value="Biotin_synthase"/>
</dbReference>
<organism evidence="19 20">
    <name type="scientific">Anaeromicrobium sediminis</name>
    <dbReference type="NCBI Taxonomy" id="1478221"/>
    <lineage>
        <taxon>Bacteria</taxon>
        <taxon>Bacillati</taxon>
        <taxon>Bacillota</taxon>
        <taxon>Clostridia</taxon>
        <taxon>Peptostreptococcales</taxon>
        <taxon>Thermotaleaceae</taxon>
        <taxon>Anaeromicrobium</taxon>
    </lineage>
</organism>
<dbReference type="CDD" id="cd01335">
    <property type="entry name" value="Radical_SAM"/>
    <property type="match status" value="1"/>
</dbReference>